<dbReference type="InterPro" id="IPR011990">
    <property type="entry name" value="TPR-like_helical_dom_sf"/>
</dbReference>
<evidence type="ECO:0000313" key="3">
    <source>
        <dbReference type="Proteomes" id="UP000010433"/>
    </source>
</evidence>
<dbReference type="InterPro" id="IPR019734">
    <property type="entry name" value="TPR_rpt"/>
</dbReference>
<protein>
    <submittedName>
        <fullName evidence="2">Tetratricopeptide repeat protein</fullName>
    </submittedName>
</protein>
<accession>L1N5V8</accession>
<dbReference type="PROSITE" id="PS50005">
    <property type="entry name" value="TPR"/>
    <property type="match status" value="1"/>
</dbReference>
<dbReference type="RefSeq" id="WP_009163235.1">
    <property type="nucleotide sequence ID" value="NZ_KB291008.1"/>
</dbReference>
<organism evidence="2 3">
    <name type="scientific">Hoylesella saccharolytica F0055</name>
    <dbReference type="NCBI Taxonomy" id="1127699"/>
    <lineage>
        <taxon>Bacteria</taxon>
        <taxon>Pseudomonadati</taxon>
        <taxon>Bacteroidota</taxon>
        <taxon>Bacteroidia</taxon>
        <taxon>Bacteroidales</taxon>
        <taxon>Prevotellaceae</taxon>
        <taxon>Hoylesella</taxon>
    </lineage>
</organism>
<dbReference type="Proteomes" id="UP000010433">
    <property type="component" value="Unassembled WGS sequence"/>
</dbReference>
<sequence length="198" mass="23405">MLIKSVKLKKKQQMNDGYIPEKENQHFQEIVNRLKKTSDWEQLKSFLIAYSKKYPKEYYIFTELSSLYYKEENHTDALLSSEKAMRIEPKDVLVLYNYGMALFLNDKFDEAVAQFNYIRKKSLSSIAYGRHGEGIKWAQSLINDSVYMAGVSYMEKGNYQQAKRLIQKHLLQRKRGIYSDFTKQQVMSRLNSLLKHSD</sequence>
<dbReference type="Gene3D" id="1.25.40.10">
    <property type="entry name" value="Tetratricopeptide repeat domain"/>
    <property type="match status" value="1"/>
</dbReference>
<comment type="caution">
    <text evidence="2">The sequence shown here is derived from an EMBL/GenBank/DDBJ whole genome shotgun (WGS) entry which is preliminary data.</text>
</comment>
<name>L1N5V8_9BACT</name>
<dbReference type="AlphaFoldDB" id="L1N5V8"/>
<keyword evidence="1" id="KW-0802">TPR repeat</keyword>
<proteinExistence type="predicted"/>
<keyword evidence="3" id="KW-1185">Reference proteome</keyword>
<dbReference type="PATRIC" id="fig|1127699.3.peg.1769"/>
<feature type="repeat" description="TPR" evidence="1">
    <location>
        <begin position="58"/>
        <end position="91"/>
    </location>
</feature>
<evidence type="ECO:0000256" key="1">
    <source>
        <dbReference type="PROSITE-ProRule" id="PRU00339"/>
    </source>
</evidence>
<dbReference type="HOGENOM" id="CLU_1446443_0_0_10"/>
<gene>
    <name evidence="2" type="ORF">HMPREF9151_01928</name>
</gene>
<dbReference type="EMBL" id="AMEP01000109">
    <property type="protein sequence ID" value="EKX98586.1"/>
    <property type="molecule type" value="Genomic_DNA"/>
</dbReference>
<dbReference type="SUPFAM" id="SSF48452">
    <property type="entry name" value="TPR-like"/>
    <property type="match status" value="1"/>
</dbReference>
<evidence type="ECO:0000313" key="2">
    <source>
        <dbReference type="EMBL" id="EKX98586.1"/>
    </source>
</evidence>
<reference evidence="2 3" key="1">
    <citation type="submission" date="2012-05" db="EMBL/GenBank/DDBJ databases">
        <authorList>
            <person name="Weinstock G."/>
            <person name="Sodergren E."/>
            <person name="Lobos E.A."/>
            <person name="Fulton L."/>
            <person name="Fulton R."/>
            <person name="Courtney L."/>
            <person name="Fronick C."/>
            <person name="O'Laughlin M."/>
            <person name="Godfrey J."/>
            <person name="Wilson R.M."/>
            <person name="Miner T."/>
            <person name="Farmer C."/>
            <person name="Delehaunty K."/>
            <person name="Cordes M."/>
            <person name="Minx P."/>
            <person name="Tomlinson C."/>
            <person name="Chen J."/>
            <person name="Wollam A."/>
            <person name="Pepin K.H."/>
            <person name="Bhonagiri V."/>
            <person name="Zhang X."/>
            <person name="Suruliraj S."/>
            <person name="Warren W."/>
            <person name="Mitreva M."/>
            <person name="Mardis E.R."/>
            <person name="Wilson R.K."/>
        </authorList>
    </citation>
    <scope>NUCLEOTIDE SEQUENCE [LARGE SCALE GENOMIC DNA]</scope>
    <source>
        <strain evidence="2 3">F0055</strain>
    </source>
</reference>
<dbReference type="STRING" id="1127699.HMPREF9151_01928"/>